<comment type="caution">
    <text evidence="9">The sequence shown here is derived from an EMBL/GenBank/DDBJ whole genome shotgun (WGS) entry which is preliminary data.</text>
</comment>
<dbReference type="Pfam" id="PF00528">
    <property type="entry name" value="BPD_transp_1"/>
    <property type="match status" value="1"/>
</dbReference>
<feature type="transmembrane region" description="Helical" evidence="7">
    <location>
        <begin position="16"/>
        <end position="42"/>
    </location>
</feature>
<dbReference type="Proteomes" id="UP000637695">
    <property type="component" value="Unassembled WGS sequence"/>
</dbReference>
<keyword evidence="3" id="KW-1003">Cell membrane</keyword>
<dbReference type="Gene3D" id="1.10.3720.10">
    <property type="entry name" value="MetI-like"/>
    <property type="match status" value="1"/>
</dbReference>
<dbReference type="InterPro" id="IPR051393">
    <property type="entry name" value="ABC_transporter_permease"/>
</dbReference>
<keyword evidence="2 7" id="KW-0813">Transport</keyword>
<keyword evidence="10" id="KW-1185">Reference proteome</keyword>
<evidence type="ECO:0000256" key="3">
    <source>
        <dbReference type="ARBA" id="ARBA00022475"/>
    </source>
</evidence>
<feature type="domain" description="ABC transmembrane type-1" evidence="8">
    <location>
        <begin position="70"/>
        <end position="286"/>
    </location>
</feature>
<dbReference type="RefSeq" id="WP_188881731.1">
    <property type="nucleotide sequence ID" value="NZ_BMOY01000014.1"/>
</dbReference>
<evidence type="ECO:0000313" key="10">
    <source>
        <dbReference type="Proteomes" id="UP000637695"/>
    </source>
</evidence>
<dbReference type="InterPro" id="IPR035906">
    <property type="entry name" value="MetI-like_sf"/>
</dbReference>
<reference evidence="9" key="1">
    <citation type="journal article" date="2014" name="Int. J. Syst. Evol. Microbiol.">
        <title>Complete genome sequence of Corynebacterium casei LMG S-19264T (=DSM 44701T), isolated from a smear-ripened cheese.</title>
        <authorList>
            <consortium name="US DOE Joint Genome Institute (JGI-PGF)"/>
            <person name="Walter F."/>
            <person name="Albersmeier A."/>
            <person name="Kalinowski J."/>
            <person name="Ruckert C."/>
        </authorList>
    </citation>
    <scope>NUCLEOTIDE SEQUENCE</scope>
    <source>
        <strain evidence="9">JCM 18487</strain>
    </source>
</reference>
<dbReference type="GO" id="GO:0005886">
    <property type="term" value="C:plasma membrane"/>
    <property type="evidence" value="ECO:0007669"/>
    <property type="project" value="UniProtKB-SubCell"/>
</dbReference>
<proteinExistence type="inferred from homology"/>
<keyword evidence="4 7" id="KW-0812">Transmembrane</keyword>
<feature type="transmembrane region" description="Helical" evidence="7">
    <location>
        <begin position="265"/>
        <end position="287"/>
    </location>
</feature>
<dbReference type="GO" id="GO:0055085">
    <property type="term" value="P:transmembrane transport"/>
    <property type="evidence" value="ECO:0007669"/>
    <property type="project" value="InterPro"/>
</dbReference>
<name>A0A917K7M1_9BACL</name>
<gene>
    <name evidence="9" type="primary">togM</name>
    <name evidence="9" type="ORF">GCM10010885_11640</name>
</gene>
<dbReference type="CDD" id="cd06261">
    <property type="entry name" value="TM_PBP2"/>
    <property type="match status" value="1"/>
</dbReference>
<evidence type="ECO:0000313" key="9">
    <source>
        <dbReference type="EMBL" id="GGJ04055.1"/>
    </source>
</evidence>
<evidence type="ECO:0000256" key="4">
    <source>
        <dbReference type="ARBA" id="ARBA00022692"/>
    </source>
</evidence>
<dbReference type="SUPFAM" id="SSF161098">
    <property type="entry name" value="MetI-like"/>
    <property type="match status" value="1"/>
</dbReference>
<feature type="transmembrane region" description="Helical" evidence="7">
    <location>
        <begin position="160"/>
        <end position="184"/>
    </location>
</feature>
<accession>A0A917K7M1</accession>
<protein>
    <submittedName>
        <fullName evidence="9">Sugar ABC transporter permease</fullName>
    </submittedName>
</protein>
<feature type="transmembrane region" description="Helical" evidence="7">
    <location>
        <begin position="205"/>
        <end position="227"/>
    </location>
</feature>
<feature type="transmembrane region" description="Helical" evidence="7">
    <location>
        <begin position="111"/>
        <end position="131"/>
    </location>
</feature>
<keyword evidence="6 7" id="KW-0472">Membrane</keyword>
<dbReference type="EMBL" id="BMOY01000014">
    <property type="protein sequence ID" value="GGJ04055.1"/>
    <property type="molecule type" value="Genomic_DNA"/>
</dbReference>
<reference evidence="9" key="2">
    <citation type="submission" date="2020-09" db="EMBL/GenBank/DDBJ databases">
        <authorList>
            <person name="Sun Q."/>
            <person name="Ohkuma M."/>
        </authorList>
    </citation>
    <scope>NUCLEOTIDE SEQUENCE</scope>
    <source>
        <strain evidence="9">JCM 18487</strain>
    </source>
</reference>
<comment type="subcellular location">
    <subcellularLocation>
        <location evidence="1 7">Cell membrane</location>
        <topology evidence="1 7">Multi-pass membrane protein</topology>
    </subcellularLocation>
</comment>
<dbReference type="PANTHER" id="PTHR30193">
    <property type="entry name" value="ABC TRANSPORTER PERMEASE PROTEIN"/>
    <property type="match status" value="1"/>
</dbReference>
<evidence type="ECO:0000259" key="8">
    <source>
        <dbReference type="PROSITE" id="PS50928"/>
    </source>
</evidence>
<evidence type="ECO:0000256" key="5">
    <source>
        <dbReference type="ARBA" id="ARBA00022989"/>
    </source>
</evidence>
<dbReference type="PANTHER" id="PTHR30193:SF1">
    <property type="entry name" value="ABC TRANSPORTER PERMEASE PROTEIN YESP-RELATED"/>
    <property type="match status" value="1"/>
</dbReference>
<comment type="similarity">
    <text evidence="7">Belongs to the binding-protein-dependent transport system permease family.</text>
</comment>
<feature type="transmembrane region" description="Helical" evidence="7">
    <location>
        <begin position="79"/>
        <end position="99"/>
    </location>
</feature>
<evidence type="ECO:0000256" key="7">
    <source>
        <dbReference type="RuleBase" id="RU363032"/>
    </source>
</evidence>
<dbReference type="PROSITE" id="PS50928">
    <property type="entry name" value="ABC_TM1"/>
    <property type="match status" value="1"/>
</dbReference>
<evidence type="ECO:0000256" key="1">
    <source>
        <dbReference type="ARBA" id="ARBA00004651"/>
    </source>
</evidence>
<sequence>MVTAKPRPKLRYETKYLYIFILPWIIGFIAFTAGPIVMSGVYSFTRYNLVLPPAFVGLQNYAQLLRDPLFWQSLKVTGIYTFVSVPLGLVLSLLVAVLVNMRIPGQRAFRTAVYFPTLVSGVVMSLLWLWLLNPQFGIINYLLWELFGIKGPQWLYSPQWALPSLILMTIWGIGTNMVLYLAALQGVPRSLYEAAELDGAGRIRRFFTITVPMISPTTLFLLITGIIGTSQVFTQAAVMTQGGPEYATYFYVYYLYQEAFGSFNIGYASAMSWVLLLVVFLLTYILMRTSERWVNY</sequence>
<dbReference type="InterPro" id="IPR000515">
    <property type="entry name" value="MetI-like"/>
</dbReference>
<evidence type="ECO:0000256" key="6">
    <source>
        <dbReference type="ARBA" id="ARBA00023136"/>
    </source>
</evidence>
<dbReference type="AlphaFoldDB" id="A0A917K7M1"/>
<evidence type="ECO:0000256" key="2">
    <source>
        <dbReference type="ARBA" id="ARBA00022448"/>
    </source>
</evidence>
<organism evidence="9 10">
    <name type="scientific">Alicyclobacillus cellulosilyticus</name>
    <dbReference type="NCBI Taxonomy" id="1003997"/>
    <lineage>
        <taxon>Bacteria</taxon>
        <taxon>Bacillati</taxon>
        <taxon>Bacillota</taxon>
        <taxon>Bacilli</taxon>
        <taxon>Bacillales</taxon>
        <taxon>Alicyclobacillaceae</taxon>
        <taxon>Alicyclobacillus</taxon>
    </lineage>
</organism>
<keyword evidence="5 7" id="KW-1133">Transmembrane helix</keyword>